<proteinExistence type="predicted"/>
<keyword evidence="1" id="KW-0413">Isomerase</keyword>
<reference evidence="1" key="1">
    <citation type="submission" date="2022-07" db="EMBL/GenBank/DDBJ databases">
        <title>Phylogenomic reconstructions and comparative analyses of Kickxellomycotina fungi.</title>
        <authorList>
            <person name="Reynolds N.K."/>
            <person name="Stajich J.E."/>
            <person name="Barry K."/>
            <person name="Grigoriev I.V."/>
            <person name="Crous P."/>
            <person name="Smith M.E."/>
        </authorList>
    </citation>
    <scope>NUCLEOTIDE SEQUENCE</scope>
    <source>
        <strain evidence="1">CBS 190363</strain>
    </source>
</reference>
<comment type="caution">
    <text evidence="1">The sequence shown here is derived from an EMBL/GenBank/DDBJ whole genome shotgun (WGS) entry which is preliminary data.</text>
</comment>
<gene>
    <name evidence="1" type="primary">cyp8</name>
    <name evidence="1" type="ORF">IWW38_006012</name>
</gene>
<dbReference type="Proteomes" id="UP001139981">
    <property type="component" value="Unassembled WGS sequence"/>
</dbReference>
<evidence type="ECO:0000313" key="1">
    <source>
        <dbReference type="EMBL" id="KAJ2880062.1"/>
    </source>
</evidence>
<keyword evidence="2" id="KW-1185">Reference proteome</keyword>
<protein>
    <submittedName>
        <fullName evidence="1">Cyclophilin peptidyl-prolyl cis-trans isomerase Cyp8</fullName>
        <ecNumber evidence="1">5.2.1.8</ecNumber>
    </submittedName>
</protein>
<dbReference type="EMBL" id="JANBVB010003183">
    <property type="protein sequence ID" value="KAJ2880062.1"/>
    <property type="molecule type" value="Genomic_DNA"/>
</dbReference>
<sequence length="225" mass="24854">MGRGSDKLYISQSEWSNAHGDEGLPFGGKKTNIQGKTDATEGLGLDCCMLSLRPFSKPMCTADGCVFDASVITAYVKEHHKHPFTGETLRMDDLTELTYHQNADGNYVDPVSFKQFTEVTKIVANRKSGQVYSWASVEEFNIKTNVWDDLVTGDPFERSDFVVLRDPNAPKTMVVRDNKSRHDNTRLEGSSRAATDKTVSKSKQPYNAASYSKGLAAASFTSTSM</sequence>
<feature type="non-terminal residue" evidence="1">
    <location>
        <position position="225"/>
    </location>
</feature>
<dbReference type="EC" id="5.2.1.8" evidence="1"/>
<accession>A0ACC1LUU4</accession>
<name>A0ACC1LUU4_9FUNG</name>
<evidence type="ECO:0000313" key="2">
    <source>
        <dbReference type="Proteomes" id="UP001139981"/>
    </source>
</evidence>
<organism evidence="1 2">
    <name type="scientific">Coemansia aciculifera</name>
    <dbReference type="NCBI Taxonomy" id="417176"/>
    <lineage>
        <taxon>Eukaryota</taxon>
        <taxon>Fungi</taxon>
        <taxon>Fungi incertae sedis</taxon>
        <taxon>Zoopagomycota</taxon>
        <taxon>Kickxellomycotina</taxon>
        <taxon>Kickxellomycetes</taxon>
        <taxon>Kickxellales</taxon>
        <taxon>Kickxellaceae</taxon>
        <taxon>Coemansia</taxon>
    </lineage>
</organism>